<reference evidence="2" key="1">
    <citation type="submission" date="2016-04" db="EMBL/GenBank/DDBJ databases">
        <title>Cephalotus genome sequencing.</title>
        <authorList>
            <person name="Fukushima K."/>
            <person name="Hasebe M."/>
            <person name="Fang X."/>
        </authorList>
    </citation>
    <scope>NUCLEOTIDE SEQUENCE [LARGE SCALE GENOMIC DNA]</scope>
    <source>
        <strain evidence="2">cv. St1</strain>
    </source>
</reference>
<dbReference type="Proteomes" id="UP000187406">
    <property type="component" value="Unassembled WGS sequence"/>
</dbReference>
<comment type="caution">
    <text evidence="1">The sequence shown here is derived from an EMBL/GenBank/DDBJ whole genome shotgun (WGS) entry which is preliminary data.</text>
</comment>
<dbReference type="AlphaFoldDB" id="A0A1Q3AW60"/>
<organism evidence="1 2">
    <name type="scientific">Cephalotus follicularis</name>
    <name type="common">Albany pitcher plant</name>
    <dbReference type="NCBI Taxonomy" id="3775"/>
    <lineage>
        <taxon>Eukaryota</taxon>
        <taxon>Viridiplantae</taxon>
        <taxon>Streptophyta</taxon>
        <taxon>Embryophyta</taxon>
        <taxon>Tracheophyta</taxon>
        <taxon>Spermatophyta</taxon>
        <taxon>Magnoliopsida</taxon>
        <taxon>eudicotyledons</taxon>
        <taxon>Gunneridae</taxon>
        <taxon>Pentapetalae</taxon>
        <taxon>rosids</taxon>
        <taxon>fabids</taxon>
        <taxon>Oxalidales</taxon>
        <taxon>Cephalotaceae</taxon>
        <taxon>Cephalotus</taxon>
    </lineage>
</organism>
<evidence type="ECO:0000313" key="2">
    <source>
        <dbReference type="Proteomes" id="UP000187406"/>
    </source>
</evidence>
<accession>A0A1Q3AW60</accession>
<dbReference type="InParanoid" id="A0A1Q3AW60"/>
<gene>
    <name evidence="1" type="ORF">CFOL_v3_03333</name>
</gene>
<dbReference type="EMBL" id="BDDD01000125">
    <property type="protein sequence ID" value="GAV59802.1"/>
    <property type="molecule type" value="Genomic_DNA"/>
</dbReference>
<sequence>MLVTCCIVMHGPPAMWTLAPLPSIVLNEFMMSSSFNIMTMSRSKMIHNGSSWITPYLRVPGLGFTGSSSLESVTTYILPSLPPMACLPNPIEQSARPCRFFSQFGSHRQQSSMGFPVPQERYPNFLLEALILLQCNKNFNINTYILDKQNVRAGNIIRI</sequence>
<evidence type="ECO:0000313" key="1">
    <source>
        <dbReference type="EMBL" id="GAV59802.1"/>
    </source>
</evidence>
<proteinExistence type="predicted"/>
<protein>
    <submittedName>
        <fullName evidence="1">Uncharacterized protein</fullName>
    </submittedName>
</protein>
<name>A0A1Q3AW60_CEPFO</name>
<keyword evidence="2" id="KW-1185">Reference proteome</keyword>
<dbReference type="OrthoDB" id="1801873at2759"/>